<dbReference type="GO" id="GO:0005576">
    <property type="term" value="C:extracellular region"/>
    <property type="evidence" value="ECO:0007669"/>
    <property type="project" value="InterPro"/>
</dbReference>
<dbReference type="VEuPathDB" id="FungiDB:HpaG810152"/>
<dbReference type="SMART" id="SM01187">
    <property type="entry name" value="Elicitin"/>
    <property type="match status" value="1"/>
</dbReference>
<protein>
    <recommendedName>
        <fullName evidence="5">Elicitin-like protein</fullName>
    </recommendedName>
</protein>
<feature type="chain" id="PRO_5004048947" description="Elicitin-like protein" evidence="2">
    <location>
        <begin position="21"/>
        <end position="166"/>
    </location>
</feature>
<sequence length="166" mass="16729">MNISALVLAVAIATSTFVVAEDCTVDDLTAISNVYSTASDESCPEMTKMTGGTDYCTFADCLTFMTDMVEKLPDCSTGGINVKESVRAALTVCETGTADISKVFANSSSNATSGSKDAATSPSAGSISSDKASGDLTASDASSSSLSSFALTISSGTFAVILFAGL</sequence>
<proteinExistence type="predicted"/>
<dbReference type="eggNOG" id="ENOG502SVBU">
    <property type="taxonomic scope" value="Eukaryota"/>
</dbReference>
<evidence type="ECO:0000313" key="4">
    <source>
        <dbReference type="Proteomes" id="UP000011713"/>
    </source>
</evidence>
<evidence type="ECO:0000256" key="2">
    <source>
        <dbReference type="SAM" id="SignalP"/>
    </source>
</evidence>
<feature type="signal peptide" evidence="2">
    <location>
        <begin position="1"/>
        <end position="20"/>
    </location>
</feature>
<organism evidence="3 4">
    <name type="scientific">Hyaloperonospora arabidopsidis (strain Emoy2)</name>
    <name type="common">Downy mildew agent</name>
    <name type="synonym">Peronospora arabidopsidis</name>
    <dbReference type="NCBI Taxonomy" id="559515"/>
    <lineage>
        <taxon>Eukaryota</taxon>
        <taxon>Sar</taxon>
        <taxon>Stramenopiles</taxon>
        <taxon>Oomycota</taxon>
        <taxon>Peronosporomycetes</taxon>
        <taxon>Peronosporales</taxon>
        <taxon>Peronosporaceae</taxon>
        <taxon>Hyaloperonospora</taxon>
    </lineage>
</organism>
<dbReference type="EMBL" id="JH597939">
    <property type="status" value="NOT_ANNOTATED_CDS"/>
    <property type="molecule type" value="Genomic_DNA"/>
</dbReference>
<dbReference type="InParanoid" id="M4BUG4"/>
<dbReference type="HOGENOM" id="CLU_107382_0_0_1"/>
<feature type="region of interest" description="Disordered" evidence="1">
    <location>
        <begin position="108"/>
        <end position="132"/>
    </location>
</feature>
<evidence type="ECO:0008006" key="5">
    <source>
        <dbReference type="Google" id="ProtNLM"/>
    </source>
</evidence>
<evidence type="ECO:0000313" key="3">
    <source>
        <dbReference type="EnsemblProtists" id="HpaP810152"/>
    </source>
</evidence>
<reference evidence="3" key="2">
    <citation type="submission" date="2015-06" db="UniProtKB">
        <authorList>
            <consortium name="EnsemblProtists"/>
        </authorList>
    </citation>
    <scope>IDENTIFICATION</scope>
    <source>
        <strain evidence="3">Emoy2</strain>
    </source>
</reference>
<dbReference type="OMA" id="DESCPEM"/>
<feature type="compositionally biased region" description="Polar residues" evidence="1">
    <location>
        <begin position="108"/>
        <end position="131"/>
    </location>
</feature>
<reference evidence="4" key="1">
    <citation type="journal article" date="2010" name="Science">
        <title>Signatures of adaptation to obligate biotrophy in the Hyaloperonospora arabidopsidis genome.</title>
        <authorList>
            <person name="Baxter L."/>
            <person name="Tripathy S."/>
            <person name="Ishaque N."/>
            <person name="Boot N."/>
            <person name="Cabral A."/>
            <person name="Kemen E."/>
            <person name="Thines M."/>
            <person name="Ah-Fong A."/>
            <person name="Anderson R."/>
            <person name="Badejoko W."/>
            <person name="Bittner-Eddy P."/>
            <person name="Boore J.L."/>
            <person name="Chibucos M.C."/>
            <person name="Coates M."/>
            <person name="Dehal P."/>
            <person name="Delehaunty K."/>
            <person name="Dong S."/>
            <person name="Downton P."/>
            <person name="Dumas B."/>
            <person name="Fabro G."/>
            <person name="Fronick C."/>
            <person name="Fuerstenberg S.I."/>
            <person name="Fulton L."/>
            <person name="Gaulin E."/>
            <person name="Govers F."/>
            <person name="Hughes L."/>
            <person name="Humphray S."/>
            <person name="Jiang R.H."/>
            <person name="Judelson H."/>
            <person name="Kamoun S."/>
            <person name="Kyung K."/>
            <person name="Meijer H."/>
            <person name="Minx P."/>
            <person name="Morris P."/>
            <person name="Nelson J."/>
            <person name="Phuntumart V."/>
            <person name="Qutob D."/>
            <person name="Rehmany A."/>
            <person name="Rougon-Cardoso A."/>
            <person name="Ryden P."/>
            <person name="Torto-Alalibo T."/>
            <person name="Studholme D."/>
            <person name="Wang Y."/>
            <person name="Win J."/>
            <person name="Wood J."/>
            <person name="Clifton S.W."/>
            <person name="Rogers J."/>
            <person name="Van den Ackerveken G."/>
            <person name="Jones J.D."/>
            <person name="McDowell J.M."/>
            <person name="Beynon J."/>
            <person name="Tyler B.M."/>
        </authorList>
    </citation>
    <scope>NUCLEOTIDE SEQUENCE [LARGE SCALE GENOMIC DNA]</scope>
    <source>
        <strain evidence="4">Emoy2</strain>
    </source>
</reference>
<name>M4BUG4_HYAAE</name>
<dbReference type="AlphaFoldDB" id="M4BUG4"/>
<dbReference type="EnsemblProtists" id="HpaT810152">
    <property type="protein sequence ID" value="HpaP810152"/>
    <property type="gene ID" value="HpaG810152"/>
</dbReference>
<dbReference type="Proteomes" id="UP000011713">
    <property type="component" value="Unassembled WGS sequence"/>
</dbReference>
<dbReference type="InterPro" id="IPR002200">
    <property type="entry name" value="Elicitin"/>
</dbReference>
<accession>M4BUG4</accession>
<keyword evidence="4" id="KW-1185">Reference proteome</keyword>
<evidence type="ECO:0000256" key="1">
    <source>
        <dbReference type="SAM" id="MobiDB-lite"/>
    </source>
</evidence>
<keyword evidence="2" id="KW-0732">Signal</keyword>